<feature type="transmembrane region" description="Helical" evidence="7">
    <location>
        <begin position="41"/>
        <end position="62"/>
    </location>
</feature>
<evidence type="ECO:0000259" key="8">
    <source>
        <dbReference type="Pfam" id="PF13632"/>
    </source>
</evidence>
<evidence type="ECO:0000256" key="7">
    <source>
        <dbReference type="SAM" id="Phobius"/>
    </source>
</evidence>
<evidence type="ECO:0000256" key="2">
    <source>
        <dbReference type="ARBA" id="ARBA00022676"/>
    </source>
</evidence>
<name>A0ABP9HDF0_9ACTN</name>
<reference evidence="10" key="1">
    <citation type="journal article" date="2019" name="Int. J. Syst. Evol. Microbiol.">
        <title>The Global Catalogue of Microorganisms (GCM) 10K type strain sequencing project: providing services to taxonomists for standard genome sequencing and annotation.</title>
        <authorList>
            <consortium name="The Broad Institute Genomics Platform"/>
            <consortium name="The Broad Institute Genome Sequencing Center for Infectious Disease"/>
            <person name="Wu L."/>
            <person name="Ma J."/>
        </authorList>
    </citation>
    <scope>NUCLEOTIDE SEQUENCE [LARGE SCALE GENOMIC DNA]</scope>
    <source>
        <strain evidence="10">JCM 18126</strain>
    </source>
</reference>
<dbReference type="SUPFAM" id="SSF53448">
    <property type="entry name" value="Nucleotide-diphospho-sugar transferases"/>
    <property type="match status" value="1"/>
</dbReference>
<dbReference type="Pfam" id="PF13632">
    <property type="entry name" value="Glyco_trans_2_3"/>
    <property type="match status" value="1"/>
</dbReference>
<protein>
    <submittedName>
        <fullName evidence="9">Cellulose synthase catalytic subunit</fullName>
    </submittedName>
</protein>
<dbReference type="Proteomes" id="UP001501195">
    <property type="component" value="Unassembled WGS sequence"/>
</dbReference>
<evidence type="ECO:0000256" key="3">
    <source>
        <dbReference type="ARBA" id="ARBA00022679"/>
    </source>
</evidence>
<comment type="subcellular location">
    <subcellularLocation>
        <location evidence="1">Membrane</location>
        <topology evidence="1">Multi-pass membrane protein</topology>
    </subcellularLocation>
</comment>
<keyword evidence="10" id="KW-1185">Reference proteome</keyword>
<keyword evidence="3" id="KW-0808">Transferase</keyword>
<dbReference type="InterPro" id="IPR050321">
    <property type="entry name" value="Glycosyltr_2/OpgH_subfam"/>
</dbReference>
<dbReference type="PANTHER" id="PTHR43867:SF2">
    <property type="entry name" value="CELLULOSE SYNTHASE CATALYTIC SUBUNIT A [UDP-FORMING]"/>
    <property type="match status" value="1"/>
</dbReference>
<evidence type="ECO:0000256" key="6">
    <source>
        <dbReference type="ARBA" id="ARBA00023136"/>
    </source>
</evidence>
<gene>
    <name evidence="9" type="ORF">GCM10023225_08440</name>
</gene>
<organism evidence="9 10">
    <name type="scientific">Kineococcus glutinatus</name>
    <dbReference type="NCBI Taxonomy" id="1070872"/>
    <lineage>
        <taxon>Bacteria</taxon>
        <taxon>Bacillati</taxon>
        <taxon>Actinomycetota</taxon>
        <taxon>Actinomycetes</taxon>
        <taxon>Kineosporiales</taxon>
        <taxon>Kineosporiaceae</taxon>
        <taxon>Kineococcus</taxon>
    </lineage>
</organism>
<feature type="transmembrane region" description="Helical" evidence="7">
    <location>
        <begin position="454"/>
        <end position="476"/>
    </location>
</feature>
<keyword evidence="6 7" id="KW-0472">Membrane</keyword>
<comment type="caution">
    <text evidence="9">The sequence shown here is derived from an EMBL/GenBank/DDBJ whole genome shotgun (WGS) entry which is preliminary data.</text>
</comment>
<feature type="transmembrane region" description="Helical" evidence="7">
    <location>
        <begin position="385"/>
        <end position="411"/>
    </location>
</feature>
<keyword evidence="2" id="KW-0328">Glycosyltransferase</keyword>
<feature type="transmembrane region" description="Helical" evidence="7">
    <location>
        <begin position="532"/>
        <end position="550"/>
    </location>
</feature>
<accession>A0ABP9HDF0</accession>
<dbReference type="EMBL" id="BAABIL010000108">
    <property type="protein sequence ID" value="GAA4968452.1"/>
    <property type="molecule type" value="Genomic_DNA"/>
</dbReference>
<dbReference type="RefSeq" id="WP_345711121.1">
    <property type="nucleotide sequence ID" value="NZ_BAABIL010000108.1"/>
</dbReference>
<evidence type="ECO:0000313" key="9">
    <source>
        <dbReference type="EMBL" id="GAA4968452.1"/>
    </source>
</evidence>
<keyword evidence="5 7" id="KW-1133">Transmembrane helix</keyword>
<evidence type="ECO:0000313" key="10">
    <source>
        <dbReference type="Proteomes" id="UP001501195"/>
    </source>
</evidence>
<dbReference type="PANTHER" id="PTHR43867">
    <property type="entry name" value="CELLULOSE SYNTHASE CATALYTIC SUBUNIT A [UDP-FORMING]"/>
    <property type="match status" value="1"/>
</dbReference>
<feature type="domain" description="Glycosyltransferase 2-like" evidence="8">
    <location>
        <begin position="219"/>
        <end position="409"/>
    </location>
</feature>
<dbReference type="Gene3D" id="3.90.550.10">
    <property type="entry name" value="Spore Coat Polysaccharide Biosynthesis Protein SpsA, Chain A"/>
    <property type="match status" value="1"/>
</dbReference>
<evidence type="ECO:0000256" key="1">
    <source>
        <dbReference type="ARBA" id="ARBA00004141"/>
    </source>
</evidence>
<evidence type="ECO:0000256" key="4">
    <source>
        <dbReference type="ARBA" id="ARBA00022692"/>
    </source>
</evidence>
<sequence length="599" mass="67181">MNAVERDYEPWTRLAGPLTQPPPGPYAVQHRNLVTRDRRRLQAYTMLALAVVCEAVFLGWLLWPSHYPTADGSWLSWLGMAMVAGVGAVEVMRLVNVVTLVRATFNAADPVPVVPETGHRVAFLTTIVPGKEPVEMAERTLRAAKEIRYDGRLDIWLLDEGNDPEVRAMCARLGVNHFSRHGVPAWNQPRGKHKRKTKHGNYNAWFDAHGHAYDFWLSVDTDHVPAPEFAERLLGYFRDPDVAFVVGPQVYGQNYDNFVTKASESQQYLFHSVLQRAANRWDVPMFVGTNNAVRISALRDIDGLADSITEDAATSLVWHTSRNRRTGRRWKSVYTPDVLAVGEGPANWSDYFTQQNRWSRGTDEVILRTFHRFARKLGWRRGLHYALLMSYYPSAALSWVLGIASLGLYLVTGSSGVQVAASTWLMLYANAAVLQAGIYFWNRRYNVSPHEERGSSGVLGMFVSALCAPMYVVAFIDAVRGKNVPFEVTPKGSESAGDRWPVFRMNILWGLLLGGCFVASFPLGNDYPAMRLWAAMDIAICFLPALIWRFQVRARRAADRRRTPAALPAARPAVIDLRDAPADRAALPITTLQDAGVRR</sequence>
<evidence type="ECO:0000256" key="5">
    <source>
        <dbReference type="ARBA" id="ARBA00022989"/>
    </source>
</evidence>
<feature type="transmembrane region" description="Helical" evidence="7">
    <location>
        <begin position="423"/>
        <end position="442"/>
    </location>
</feature>
<proteinExistence type="predicted"/>
<feature type="transmembrane region" description="Helical" evidence="7">
    <location>
        <begin position="74"/>
        <end position="95"/>
    </location>
</feature>
<dbReference type="CDD" id="cd06421">
    <property type="entry name" value="CESA_CelA_like"/>
    <property type="match status" value="1"/>
</dbReference>
<dbReference type="InterPro" id="IPR029044">
    <property type="entry name" value="Nucleotide-diphossugar_trans"/>
</dbReference>
<dbReference type="InterPro" id="IPR001173">
    <property type="entry name" value="Glyco_trans_2-like"/>
</dbReference>
<keyword evidence="4 7" id="KW-0812">Transmembrane</keyword>